<dbReference type="EMBL" id="JAESWA010000017">
    <property type="protein sequence ID" value="MBL4930936.1"/>
    <property type="molecule type" value="Genomic_DNA"/>
</dbReference>
<sequence length="164" mass="19544">MGKRIDNYNKYKTQISNIFVENLKQLDLDSLFNQVQESLENRDPKHEYGVLWDNRPFLRINLEEYKDIDLYIPHAETIAILKDADKETLDNTVFFRYKDSMSGTHYYNNTFDVIYNKAKKELIYDGPRGYLKVQLDETTSIEKGCYDKEYILFILSTISDYYNV</sequence>
<dbReference type="AlphaFoldDB" id="A0A937FGD6"/>
<dbReference type="RefSeq" id="WP_202766314.1">
    <property type="nucleotide sequence ID" value="NZ_JAESWA010000017.1"/>
</dbReference>
<protein>
    <submittedName>
        <fullName evidence="1">Uncharacterized protein</fullName>
    </submittedName>
</protein>
<dbReference type="Proteomes" id="UP000623681">
    <property type="component" value="Unassembled WGS sequence"/>
</dbReference>
<name>A0A937FGD6_9CLOT</name>
<evidence type="ECO:0000313" key="2">
    <source>
        <dbReference type="Proteomes" id="UP000623681"/>
    </source>
</evidence>
<proteinExistence type="predicted"/>
<accession>A0A937FGD6</accession>
<organism evidence="1 2">
    <name type="scientific">Clostridium paridis</name>
    <dbReference type="NCBI Taxonomy" id="2803863"/>
    <lineage>
        <taxon>Bacteria</taxon>
        <taxon>Bacillati</taxon>
        <taxon>Bacillota</taxon>
        <taxon>Clostridia</taxon>
        <taxon>Eubacteriales</taxon>
        <taxon>Clostridiaceae</taxon>
        <taxon>Clostridium</taxon>
    </lineage>
</organism>
<evidence type="ECO:0000313" key="1">
    <source>
        <dbReference type="EMBL" id="MBL4930936.1"/>
    </source>
</evidence>
<comment type="caution">
    <text evidence="1">The sequence shown here is derived from an EMBL/GenBank/DDBJ whole genome shotgun (WGS) entry which is preliminary data.</text>
</comment>
<reference evidence="1" key="1">
    <citation type="submission" date="2021-01" db="EMBL/GenBank/DDBJ databases">
        <title>Genome public.</title>
        <authorList>
            <person name="Liu C."/>
            <person name="Sun Q."/>
        </authorList>
    </citation>
    <scope>NUCLEOTIDE SEQUENCE</scope>
    <source>
        <strain evidence="1">YIM B02565</strain>
    </source>
</reference>
<gene>
    <name evidence="1" type="ORF">JK634_03900</name>
</gene>
<keyword evidence="2" id="KW-1185">Reference proteome</keyword>